<reference evidence="1 2" key="1">
    <citation type="journal article" date="2022" name="Hortic Res">
        <title>A haplotype resolved chromosomal level avocado genome allows analysis of novel avocado genes.</title>
        <authorList>
            <person name="Nath O."/>
            <person name="Fletcher S.J."/>
            <person name="Hayward A."/>
            <person name="Shaw L.M."/>
            <person name="Masouleh A.K."/>
            <person name="Furtado A."/>
            <person name="Henry R.J."/>
            <person name="Mitter N."/>
        </authorList>
    </citation>
    <scope>NUCLEOTIDE SEQUENCE [LARGE SCALE GENOMIC DNA]</scope>
    <source>
        <strain evidence="2">cv. Hass</strain>
    </source>
</reference>
<comment type="caution">
    <text evidence="1">The sequence shown here is derived from an EMBL/GenBank/DDBJ whole genome shotgun (WGS) entry which is preliminary data.</text>
</comment>
<dbReference type="Proteomes" id="UP001234297">
    <property type="component" value="Chromosome 6"/>
</dbReference>
<evidence type="ECO:0000313" key="1">
    <source>
        <dbReference type="EMBL" id="KAJ8627165.1"/>
    </source>
</evidence>
<gene>
    <name evidence="1" type="ORF">MRB53_020472</name>
</gene>
<organism evidence="1 2">
    <name type="scientific">Persea americana</name>
    <name type="common">Avocado</name>
    <dbReference type="NCBI Taxonomy" id="3435"/>
    <lineage>
        <taxon>Eukaryota</taxon>
        <taxon>Viridiplantae</taxon>
        <taxon>Streptophyta</taxon>
        <taxon>Embryophyta</taxon>
        <taxon>Tracheophyta</taxon>
        <taxon>Spermatophyta</taxon>
        <taxon>Magnoliopsida</taxon>
        <taxon>Magnoliidae</taxon>
        <taxon>Laurales</taxon>
        <taxon>Lauraceae</taxon>
        <taxon>Persea</taxon>
    </lineage>
</organism>
<proteinExistence type="predicted"/>
<name>A0ACC2L151_PERAE</name>
<dbReference type="EMBL" id="CM056814">
    <property type="protein sequence ID" value="KAJ8627165.1"/>
    <property type="molecule type" value="Genomic_DNA"/>
</dbReference>
<evidence type="ECO:0000313" key="2">
    <source>
        <dbReference type="Proteomes" id="UP001234297"/>
    </source>
</evidence>
<accession>A0ACC2L151</accession>
<keyword evidence="2" id="KW-1185">Reference proteome</keyword>
<protein>
    <submittedName>
        <fullName evidence="1">Uncharacterized protein</fullName>
    </submittedName>
</protein>
<sequence>MEAHAPVAVVVVPFPAQGHLNQLLRHSCLLSRLPQPVGQAMGRAMGTPTAPHHLQIIPIWLVRDDDDTHSDHIFNSCCPMEGPIPRPLCPGPIV</sequence>